<name>A0A319D0H0_9EURO</name>
<reference evidence="2 3" key="1">
    <citation type="submission" date="2018-02" db="EMBL/GenBank/DDBJ databases">
        <title>The genomes of Aspergillus section Nigri reveals drivers in fungal speciation.</title>
        <authorList>
            <consortium name="DOE Joint Genome Institute"/>
            <person name="Vesth T.C."/>
            <person name="Nybo J."/>
            <person name="Theobald S."/>
            <person name="Brandl J."/>
            <person name="Frisvad J.C."/>
            <person name="Nielsen K.F."/>
            <person name="Lyhne E.K."/>
            <person name="Kogle M.E."/>
            <person name="Kuo A."/>
            <person name="Riley R."/>
            <person name="Clum A."/>
            <person name="Nolan M."/>
            <person name="Lipzen A."/>
            <person name="Salamov A."/>
            <person name="Henrissat B."/>
            <person name="Wiebenga A."/>
            <person name="De vries R.P."/>
            <person name="Grigoriev I.V."/>
            <person name="Mortensen U.H."/>
            <person name="Andersen M.R."/>
            <person name="Baker S.E."/>
        </authorList>
    </citation>
    <scope>NUCLEOTIDE SEQUENCE [LARGE SCALE GENOMIC DNA]</scope>
    <source>
        <strain evidence="2 3">CBS 707.79</strain>
    </source>
</reference>
<keyword evidence="3" id="KW-1185">Reference proteome</keyword>
<evidence type="ECO:0000313" key="3">
    <source>
        <dbReference type="Proteomes" id="UP000247810"/>
    </source>
</evidence>
<dbReference type="AlphaFoldDB" id="A0A319D0H0"/>
<dbReference type="VEuPathDB" id="FungiDB:BO71DRAFT_75190"/>
<feature type="region of interest" description="Disordered" evidence="1">
    <location>
        <begin position="199"/>
        <end position="224"/>
    </location>
</feature>
<evidence type="ECO:0000256" key="1">
    <source>
        <dbReference type="SAM" id="MobiDB-lite"/>
    </source>
</evidence>
<accession>A0A319D0H0</accession>
<dbReference type="OrthoDB" id="4399046at2759"/>
<feature type="compositionally biased region" description="Basic and acidic residues" evidence="1">
    <location>
        <begin position="153"/>
        <end position="168"/>
    </location>
</feature>
<sequence length="247" mass="29699">MFLCCDDMDYWVERDERGPRVCRKPYRARRSALPQDIYPERHEPVREQAYRQVRLPARDHVYYQAPPLRRQPYEQACVPARAVYRDIYPPVRRPSRQCGEPESRSHGHWVTEIELLELGKKAWRKQHERDNGRKSCERQTCWYEPRRQDVVHRSSSRSAERHFPERGRAPGNYAANARPRGRSLHDSRTIILEDARPRYRDITPPPAYTACQTTNPHRATSRGRPYPSFMYEKLPVPEWMRRDDRYW</sequence>
<feature type="region of interest" description="Disordered" evidence="1">
    <location>
        <begin position="153"/>
        <end position="182"/>
    </location>
</feature>
<protein>
    <submittedName>
        <fullName evidence="2">Uncharacterized protein</fullName>
    </submittedName>
</protein>
<evidence type="ECO:0000313" key="2">
    <source>
        <dbReference type="EMBL" id="PYH90499.1"/>
    </source>
</evidence>
<organism evidence="2 3">
    <name type="scientific">Aspergillus ellipticus CBS 707.79</name>
    <dbReference type="NCBI Taxonomy" id="1448320"/>
    <lineage>
        <taxon>Eukaryota</taxon>
        <taxon>Fungi</taxon>
        <taxon>Dikarya</taxon>
        <taxon>Ascomycota</taxon>
        <taxon>Pezizomycotina</taxon>
        <taxon>Eurotiomycetes</taxon>
        <taxon>Eurotiomycetidae</taxon>
        <taxon>Eurotiales</taxon>
        <taxon>Aspergillaceae</taxon>
        <taxon>Aspergillus</taxon>
        <taxon>Aspergillus subgen. Circumdati</taxon>
    </lineage>
</organism>
<dbReference type="Proteomes" id="UP000247810">
    <property type="component" value="Unassembled WGS sequence"/>
</dbReference>
<proteinExistence type="predicted"/>
<gene>
    <name evidence="2" type="ORF">BO71DRAFT_75190</name>
</gene>
<dbReference type="EMBL" id="KZ825981">
    <property type="protein sequence ID" value="PYH90499.1"/>
    <property type="molecule type" value="Genomic_DNA"/>
</dbReference>